<comment type="caution">
    <text evidence="8">The sequence shown here is derived from an EMBL/GenBank/DDBJ whole genome shotgun (WGS) entry which is preliminary data.</text>
</comment>
<dbReference type="InterPro" id="IPR029060">
    <property type="entry name" value="PIN-like_dom_sf"/>
</dbReference>
<organism evidence="8 9">
    <name type="scientific">Cyclotella atomus</name>
    <dbReference type="NCBI Taxonomy" id="382360"/>
    <lineage>
        <taxon>Eukaryota</taxon>
        <taxon>Sar</taxon>
        <taxon>Stramenopiles</taxon>
        <taxon>Ochrophyta</taxon>
        <taxon>Bacillariophyta</taxon>
        <taxon>Coscinodiscophyceae</taxon>
        <taxon>Thalassiosirophycidae</taxon>
        <taxon>Stephanodiscales</taxon>
        <taxon>Stephanodiscaceae</taxon>
        <taxon>Cyclotella</taxon>
    </lineage>
</organism>
<dbReference type="PROSITE" id="PS50157">
    <property type="entry name" value="ZINC_FINGER_C2H2_2"/>
    <property type="match status" value="2"/>
</dbReference>
<feature type="domain" description="C2H2-type" evidence="5">
    <location>
        <begin position="1826"/>
        <end position="1853"/>
    </location>
</feature>
<keyword evidence="3" id="KW-0862">Zinc</keyword>
<keyword evidence="1" id="KW-0547">Nucleotide-binding</keyword>
<feature type="domain" description="Helicase ATP-binding" evidence="6">
    <location>
        <begin position="616"/>
        <end position="787"/>
    </location>
</feature>
<evidence type="ECO:0000313" key="9">
    <source>
        <dbReference type="Proteomes" id="UP001530400"/>
    </source>
</evidence>
<accession>A0ABD3QR68</accession>
<dbReference type="PANTHER" id="PTHR18934">
    <property type="entry name" value="ATP-DEPENDENT RNA HELICASE"/>
    <property type="match status" value="1"/>
</dbReference>
<dbReference type="PANTHER" id="PTHR18934:SF145">
    <property type="entry name" value="ATP-DEPENDENT RNA HELICASE DHX57-RELATED"/>
    <property type="match status" value="1"/>
</dbReference>
<dbReference type="Gene3D" id="3.40.50.300">
    <property type="entry name" value="P-loop containing nucleotide triphosphate hydrolases"/>
    <property type="match status" value="2"/>
</dbReference>
<dbReference type="InterPro" id="IPR014001">
    <property type="entry name" value="Helicase_ATP-bd"/>
</dbReference>
<dbReference type="InterPro" id="IPR011545">
    <property type="entry name" value="DEAD/DEAH_box_helicase_dom"/>
</dbReference>
<proteinExistence type="predicted"/>
<evidence type="ECO:0000259" key="6">
    <source>
        <dbReference type="PROSITE" id="PS51192"/>
    </source>
</evidence>
<dbReference type="SMART" id="SM00487">
    <property type="entry name" value="DEXDc"/>
    <property type="match status" value="1"/>
</dbReference>
<evidence type="ECO:0000256" key="2">
    <source>
        <dbReference type="ARBA" id="ARBA00022840"/>
    </source>
</evidence>
<feature type="compositionally biased region" description="Basic and acidic residues" evidence="4">
    <location>
        <begin position="1713"/>
        <end position="1725"/>
    </location>
</feature>
<dbReference type="EMBL" id="JALLPJ020000082">
    <property type="protein sequence ID" value="KAL3802929.1"/>
    <property type="molecule type" value="Genomic_DNA"/>
</dbReference>
<keyword evidence="3" id="KW-0863">Zinc-finger</keyword>
<reference evidence="8 9" key="1">
    <citation type="submission" date="2024-10" db="EMBL/GenBank/DDBJ databases">
        <title>Updated reference genomes for cyclostephanoid diatoms.</title>
        <authorList>
            <person name="Roberts W.R."/>
            <person name="Alverson A.J."/>
        </authorList>
    </citation>
    <scope>NUCLEOTIDE SEQUENCE [LARGE SCALE GENOMIC DNA]</scope>
    <source>
        <strain evidence="8 9">AJA010-31</strain>
    </source>
</reference>
<feature type="domain" description="C2H2-type" evidence="5">
    <location>
        <begin position="1900"/>
        <end position="1931"/>
    </location>
</feature>
<name>A0ABD3QR68_9STRA</name>
<evidence type="ECO:0000259" key="5">
    <source>
        <dbReference type="PROSITE" id="PS50157"/>
    </source>
</evidence>
<dbReference type="Proteomes" id="UP001530400">
    <property type="component" value="Unassembled WGS sequence"/>
</dbReference>
<feature type="region of interest" description="Disordered" evidence="4">
    <location>
        <begin position="174"/>
        <end position="202"/>
    </location>
</feature>
<dbReference type="SUPFAM" id="SSF88723">
    <property type="entry name" value="PIN domain-like"/>
    <property type="match status" value="1"/>
</dbReference>
<dbReference type="CDD" id="cd17917">
    <property type="entry name" value="DEXHc_RHA-like"/>
    <property type="match status" value="1"/>
</dbReference>
<dbReference type="InterPro" id="IPR013087">
    <property type="entry name" value="Znf_C2H2_type"/>
</dbReference>
<evidence type="ECO:0008006" key="10">
    <source>
        <dbReference type="Google" id="ProtNLM"/>
    </source>
</evidence>
<evidence type="ECO:0000256" key="3">
    <source>
        <dbReference type="PROSITE-ProRule" id="PRU00042"/>
    </source>
</evidence>
<keyword evidence="9" id="KW-1185">Reference proteome</keyword>
<dbReference type="InterPro" id="IPR001650">
    <property type="entry name" value="Helicase_C-like"/>
</dbReference>
<evidence type="ECO:0000259" key="7">
    <source>
        <dbReference type="PROSITE" id="PS51194"/>
    </source>
</evidence>
<gene>
    <name evidence="8" type="ORF">ACHAWO_003561</name>
</gene>
<feature type="domain" description="Helicase C-terminal" evidence="7">
    <location>
        <begin position="835"/>
        <end position="1016"/>
    </location>
</feature>
<dbReference type="PROSITE" id="PS51194">
    <property type="entry name" value="HELICASE_CTER"/>
    <property type="match status" value="1"/>
</dbReference>
<dbReference type="InterPro" id="IPR027417">
    <property type="entry name" value="P-loop_NTPase"/>
</dbReference>
<sequence>KISAESSLEPAASGKNKRPRGTTRSDSGSIITSINMGVHGLIGFLKQSGIGDITNRSTTLSHNSSTLAIDGNGLIFHLFRLAYYRHRHDVLSCQTNQQNKELQAQLLLPTLLPLQLAHEVTTSWLSDLTTKHGVHLKIFFDGPDQYMKRHVKQSRADQRSDQWDNVQELCMHGTLPEGPASKHRSSARKQLRDHEHQVNGNGGDAEAEMYLTSFPMSPLVMDQIERSIWAFEYMNTVLPCGSIQVMQCDGEADRDVAKTSADDPEGMTYALACDSDYLIYGYSTNKLREGLYGETKYLQFHQIDPCLDELCIGNELDRHEVAMSLGLPHSSAMIDLSILLGNDYTVSFVKQSDLRKEYWQSIQWCKEGEQDCGDGDRLPPESELNRHDIHAVVNHVAENVGNGLRLTSDNEELKLAIEFSYALYSFGDVSSFPSAAPGSSDAESNEVSEDVEAIFPSLPSRLDMSIAEEDCLSPVLSYKANVGSQEDELKYIEPRHIDAFRMTLETMSDSKQHIRIGPPKHKLCWIDMQALHVLERCLIASVEEDISAMPYKLLDRSIFYSFLESISLEDFSLDNELVSKNETAFIEEVASGCRDMNEQNGQPVELPIDGHKDNILNTVNTQRVTIIHGETGCGKSTRVPCFLLRADPPQPTKTAPEVKMIVSQPRRIAAKALVERVRSSEPDLRDKVGLRMGHGMKEYETSKTRCWFVTTGYVVRLLANHPEWFDSHTHLIVDEVHERSVDTDILCLLCRRLLKSHPSIRLVLMSATLAAELYSQYFGSPDPPLHVGVRRFPINEYFIEDLSSVLSLQVKERKLTDQIFEECEKSKCLSAPSTNTMEKLYKLAARVTAYVAGKNTGSSILIFVPGMADIEAISELIDSLKVPRVSFTCLPIHSDVPFEDQMKAFDPPKKDEVKVIIATNAAESSLTLPDVDNVICLGLCKQIIYNPASHRQMLVPQWISKASATQRAGRTGRVRRGNVFRLYSKNTLHKYMPPFEQGEIVRIPLDQVILSLREMLGEAVTPMLLECIEPPDLQNIERSFKSLFDSNFISDSSDNGEITSLGSLVVALGIDLTIGAFVGLGIQFGVAAEAIELAAILSFPKTPWAMTNPLYHDAPTFNEITSRTFISRCFFDAGLLSEPLAIANLLHAYTQCKDKNKFTKDHRISGTRIRHLLGTVENLKQRCANYLNARPDILEVRDPPCRLHPSKLNILRIIQVWVFHDSIIVHDASKSKVGRTPGPLSIDLDGAPIERGHLRQVLNDRHNFEIISLRSICQSIRFDSQVMEDSNCWLRKFDTNLASYMLEKNISFAHYTFQGIFKIIVPLNTWDANVCKGMRDAILGEVFKVEERTFRQHSGNGNQRGRSGRACGMWQPDSGVSTETWKSDGQQAVVFISCQLKSNINSIVDKELRAGNPSSTLYFYIAKTKKKVIVSAVMSGKSEKISDVDLKDMFMASDLNTNVTTSTSRQSVLFFPTDDETKDDESQTGSLLNDAPEGARLMTVLASGRRKDHFIRFSNGVDSLEFIDVNIPRKLSIQGGKWKRHYSKAMVFVPENSPPMATIPVLDENEIFGCCASTLDLKGGTRRVEGITLMPPGRLFTGLALLSFGFHPRTLLPVDETNDEFNYHDILSWIFEKEAIPHLELEMEGRVAAALDFNASCMNLGEVLECQPDKIRSLCALFDGVAGSMEMWDGYETTLSAANVSLRSKPKLVRKKESDVDAARARDEPLASNPKHVDTALSQKKNDKFTCEGCSKSFSKLWEARKHANQCPFINFACDKCGDLFTKWNFCMKHRAICCPNEPETREKAITVVSPPSKEENSDTRMLQRWACQHCSDSFAKKKEYVRHMKKCSGGRRYFDTSKACQLHIKSCASTCLGKEKKTELKSVSASSANSEPVERLDQWVCRHCNQAFAKKKLCMRHIRTNQCSHNDSEQNMIPMLMYACPSCSKLFAAAKACRLHIRTCNNSNQDSTSSNAVSPPHKTPLGQIFQKWACEGCGETFVKRRKCINHSKSCQLCGKKITPKLVFPCPGCNAKFSTSAECKAHSCQILTCKETVLHQKEHTQTSPDALTVSTELPVT</sequence>
<feature type="non-terminal residue" evidence="8">
    <location>
        <position position="1"/>
    </location>
</feature>
<dbReference type="Gene3D" id="3.40.50.1010">
    <property type="entry name" value="5'-nuclease"/>
    <property type="match status" value="1"/>
</dbReference>
<keyword evidence="3" id="KW-0479">Metal-binding</keyword>
<keyword evidence="2" id="KW-0067">ATP-binding</keyword>
<dbReference type="GO" id="GO:0005524">
    <property type="term" value="F:ATP binding"/>
    <property type="evidence" value="ECO:0007669"/>
    <property type="project" value="UniProtKB-KW"/>
</dbReference>
<dbReference type="SMART" id="SM00490">
    <property type="entry name" value="HELICc"/>
    <property type="match status" value="1"/>
</dbReference>
<dbReference type="CDD" id="cd18791">
    <property type="entry name" value="SF2_C_RHA"/>
    <property type="match status" value="1"/>
</dbReference>
<feature type="region of interest" description="Disordered" evidence="4">
    <location>
        <begin position="1713"/>
        <end position="1734"/>
    </location>
</feature>
<evidence type="ECO:0000256" key="1">
    <source>
        <dbReference type="ARBA" id="ARBA00022741"/>
    </source>
</evidence>
<dbReference type="SUPFAM" id="SSF52540">
    <property type="entry name" value="P-loop containing nucleoside triphosphate hydrolases"/>
    <property type="match status" value="1"/>
</dbReference>
<evidence type="ECO:0000313" key="8">
    <source>
        <dbReference type="EMBL" id="KAL3802929.1"/>
    </source>
</evidence>
<dbReference type="Pfam" id="PF00271">
    <property type="entry name" value="Helicase_C"/>
    <property type="match status" value="1"/>
</dbReference>
<dbReference type="Pfam" id="PF00270">
    <property type="entry name" value="DEAD"/>
    <property type="match status" value="1"/>
</dbReference>
<feature type="region of interest" description="Disordered" evidence="4">
    <location>
        <begin position="1"/>
        <end position="30"/>
    </location>
</feature>
<protein>
    <recommendedName>
        <fullName evidence="10">RNA helicase</fullName>
    </recommendedName>
</protein>
<dbReference type="GO" id="GO:0008270">
    <property type="term" value="F:zinc ion binding"/>
    <property type="evidence" value="ECO:0007669"/>
    <property type="project" value="UniProtKB-KW"/>
</dbReference>
<dbReference type="PROSITE" id="PS51192">
    <property type="entry name" value="HELICASE_ATP_BIND_1"/>
    <property type="match status" value="1"/>
</dbReference>
<evidence type="ECO:0000256" key="4">
    <source>
        <dbReference type="SAM" id="MobiDB-lite"/>
    </source>
</evidence>
<dbReference type="Gene3D" id="1.20.120.1080">
    <property type="match status" value="1"/>
</dbReference>